<gene>
    <name evidence="11" type="ORF">GCM10009020_05100</name>
</gene>
<evidence type="ECO:0000256" key="3">
    <source>
        <dbReference type="ARBA" id="ARBA00022862"/>
    </source>
</evidence>
<dbReference type="InterPro" id="IPR036249">
    <property type="entry name" value="Thioredoxin-like_sf"/>
</dbReference>
<dbReference type="GO" id="GO:0045454">
    <property type="term" value="P:cell redox homeostasis"/>
    <property type="evidence" value="ECO:0007669"/>
    <property type="project" value="TreeGrafter"/>
</dbReference>
<evidence type="ECO:0000313" key="11">
    <source>
        <dbReference type="EMBL" id="GAA0663429.1"/>
    </source>
</evidence>
<dbReference type="GO" id="GO:0008379">
    <property type="term" value="F:thioredoxin peroxidase activity"/>
    <property type="evidence" value="ECO:0007669"/>
    <property type="project" value="TreeGrafter"/>
</dbReference>
<accession>A0AAV3T695</accession>
<evidence type="ECO:0000313" key="12">
    <source>
        <dbReference type="Proteomes" id="UP001500420"/>
    </source>
</evidence>
<keyword evidence="12" id="KW-1185">Reference proteome</keyword>
<keyword evidence="4" id="KW-0560">Oxidoreductase</keyword>
<evidence type="ECO:0000256" key="1">
    <source>
        <dbReference type="ARBA" id="ARBA00013017"/>
    </source>
</evidence>
<evidence type="ECO:0000256" key="5">
    <source>
        <dbReference type="ARBA" id="ARBA00023157"/>
    </source>
</evidence>
<dbReference type="SUPFAM" id="SSF52833">
    <property type="entry name" value="Thioredoxin-like"/>
    <property type="match status" value="1"/>
</dbReference>
<comment type="caution">
    <text evidence="11">The sequence shown here is derived from an EMBL/GenBank/DDBJ whole genome shotgun (WGS) entry which is preliminary data.</text>
</comment>
<organism evidence="11 12">
    <name type="scientific">Natronoarchaeum mannanilyticum</name>
    <dbReference type="NCBI Taxonomy" id="926360"/>
    <lineage>
        <taxon>Archaea</taxon>
        <taxon>Methanobacteriati</taxon>
        <taxon>Methanobacteriota</taxon>
        <taxon>Stenosarchaea group</taxon>
        <taxon>Halobacteria</taxon>
        <taxon>Halobacteriales</taxon>
        <taxon>Natronoarchaeaceae</taxon>
    </lineage>
</organism>
<dbReference type="InterPro" id="IPR000866">
    <property type="entry name" value="AhpC/TSA"/>
</dbReference>
<name>A0AAV3T695_9EURY</name>
<comment type="catalytic activity">
    <reaction evidence="9">
        <text>a hydroperoxide + [thioredoxin]-dithiol = an alcohol + [thioredoxin]-disulfide + H2O</text>
        <dbReference type="Rhea" id="RHEA:62620"/>
        <dbReference type="Rhea" id="RHEA-COMP:10698"/>
        <dbReference type="Rhea" id="RHEA-COMP:10700"/>
        <dbReference type="ChEBI" id="CHEBI:15377"/>
        <dbReference type="ChEBI" id="CHEBI:29950"/>
        <dbReference type="ChEBI" id="CHEBI:30879"/>
        <dbReference type="ChEBI" id="CHEBI:35924"/>
        <dbReference type="ChEBI" id="CHEBI:50058"/>
        <dbReference type="EC" id="1.11.1.24"/>
    </reaction>
</comment>
<dbReference type="Proteomes" id="UP001500420">
    <property type="component" value="Unassembled WGS sequence"/>
</dbReference>
<proteinExistence type="inferred from homology"/>
<dbReference type="AlphaFoldDB" id="A0AAV3T695"/>
<keyword evidence="5" id="KW-1015">Disulfide bond</keyword>
<protein>
    <recommendedName>
        <fullName evidence="1">thioredoxin-dependent peroxiredoxin</fullName>
        <ecNumber evidence="1">1.11.1.24</ecNumber>
    </recommendedName>
    <alternativeName>
        <fullName evidence="7">Thioredoxin peroxidase</fullName>
    </alternativeName>
</protein>
<evidence type="ECO:0000256" key="4">
    <source>
        <dbReference type="ARBA" id="ARBA00023002"/>
    </source>
</evidence>
<dbReference type="InterPro" id="IPR013766">
    <property type="entry name" value="Thioredoxin_domain"/>
</dbReference>
<dbReference type="PANTHER" id="PTHR42801">
    <property type="entry name" value="THIOREDOXIN-DEPENDENT PEROXIDE REDUCTASE"/>
    <property type="match status" value="1"/>
</dbReference>
<reference evidence="11 12" key="1">
    <citation type="journal article" date="2019" name="Int. J. Syst. Evol. Microbiol.">
        <title>The Global Catalogue of Microorganisms (GCM) 10K type strain sequencing project: providing services to taxonomists for standard genome sequencing and annotation.</title>
        <authorList>
            <consortium name="The Broad Institute Genomics Platform"/>
            <consortium name="The Broad Institute Genome Sequencing Center for Infectious Disease"/>
            <person name="Wu L."/>
            <person name="Ma J."/>
        </authorList>
    </citation>
    <scope>NUCLEOTIDE SEQUENCE [LARGE SCALE GENOMIC DNA]</scope>
    <source>
        <strain evidence="11 12">JCM 16328</strain>
    </source>
</reference>
<sequence>MSDSTPLAVGDRVPDVGAPLVRSDGSAEETPLSELLEERPVLLCFYTNDFAPDCVNEWCSFRDYEWFSANPSVTLVGASTSRPVTHRKFMDLLDLSFPMYADTDLEIAEAFGVDYRAFRLLARSRRSCFLIDQDRTIRHRWLADHAIDPTMDTPDVGALHDAVVETFGDGFEAES</sequence>
<evidence type="ECO:0000259" key="10">
    <source>
        <dbReference type="PROSITE" id="PS51352"/>
    </source>
</evidence>
<dbReference type="GO" id="GO:0005737">
    <property type="term" value="C:cytoplasm"/>
    <property type="evidence" value="ECO:0007669"/>
    <property type="project" value="TreeGrafter"/>
</dbReference>
<evidence type="ECO:0000256" key="8">
    <source>
        <dbReference type="ARBA" id="ARBA00038489"/>
    </source>
</evidence>
<comment type="similarity">
    <text evidence="8">Belongs to the peroxiredoxin family. BCP/PrxQ subfamily.</text>
</comment>
<keyword evidence="2" id="KW-0575">Peroxidase</keyword>
<evidence type="ECO:0000256" key="2">
    <source>
        <dbReference type="ARBA" id="ARBA00022559"/>
    </source>
</evidence>
<keyword evidence="6" id="KW-0676">Redox-active center</keyword>
<evidence type="ECO:0000256" key="6">
    <source>
        <dbReference type="ARBA" id="ARBA00023284"/>
    </source>
</evidence>
<evidence type="ECO:0000256" key="7">
    <source>
        <dbReference type="ARBA" id="ARBA00032824"/>
    </source>
</evidence>
<dbReference type="Pfam" id="PF00578">
    <property type="entry name" value="AhpC-TSA"/>
    <property type="match status" value="1"/>
</dbReference>
<keyword evidence="3" id="KW-0049">Antioxidant</keyword>
<dbReference type="EC" id="1.11.1.24" evidence="1"/>
<dbReference type="Gene3D" id="3.40.30.10">
    <property type="entry name" value="Glutaredoxin"/>
    <property type="match status" value="1"/>
</dbReference>
<feature type="domain" description="Thioredoxin" evidence="10">
    <location>
        <begin position="7"/>
        <end position="165"/>
    </location>
</feature>
<dbReference type="PANTHER" id="PTHR42801:SF4">
    <property type="entry name" value="AHPC_TSA FAMILY PROTEIN"/>
    <property type="match status" value="1"/>
</dbReference>
<evidence type="ECO:0000256" key="9">
    <source>
        <dbReference type="ARBA" id="ARBA00049091"/>
    </source>
</evidence>
<dbReference type="GO" id="GO:0034599">
    <property type="term" value="P:cellular response to oxidative stress"/>
    <property type="evidence" value="ECO:0007669"/>
    <property type="project" value="TreeGrafter"/>
</dbReference>
<dbReference type="PROSITE" id="PS51352">
    <property type="entry name" value="THIOREDOXIN_2"/>
    <property type="match status" value="1"/>
</dbReference>
<dbReference type="InterPro" id="IPR050924">
    <property type="entry name" value="Peroxiredoxin_BCP/PrxQ"/>
</dbReference>
<dbReference type="EMBL" id="BAAADV010000001">
    <property type="protein sequence ID" value="GAA0663429.1"/>
    <property type="molecule type" value="Genomic_DNA"/>
</dbReference>
<dbReference type="RefSeq" id="WP_343772278.1">
    <property type="nucleotide sequence ID" value="NZ_BAAADV010000001.1"/>
</dbReference>